<protein>
    <recommendedName>
        <fullName evidence="2">Phage capsid-like C-terminal domain-containing protein</fullName>
    </recommendedName>
</protein>
<sequence>MNQIAEMTTAEVRQAAEQLLARTTGDLTGPDAEQFRALQARAAELRRLDAEDERTRAEVRSAVDGSGGAVVVDSVRTSTAPDTGSRDTQRSTALRTIERSVQAGQITAAAGETVEHLVTTGPAPARSWAQRWVTESGSDAYRSAFARHIADPERGHLQWTAEESAAWRRVGELQNEQRAMGIASTEIGHAMVPYQLDPSILLTSDGSTHPLLEISRVIPTVSDVWHGVSSAGVTAEWLGEGSQAADASPTLDDPAIRAWKASVFVPYSVELGGDAPGLLTELGTLMRDGADQLLAKAYTTGTGDGQPTGIITALTAVPDVVVESHTPATLAAEDVYKLQNALPARFQPNSRFMASLSVLNALRQLTTENGSYVFPELRDATPSLLGRPVHENSLMDGVDGDYPLAVGDFNQFAITQRAPSAVELIPHLFGANARPTGQRGLWLWLRTGADVLVPNAFRVLSTADLTS</sequence>
<comment type="caution">
    <text evidence="3">The sequence shown here is derived from an EMBL/GenBank/DDBJ whole genome shotgun (WGS) entry which is preliminary data.</text>
</comment>
<dbReference type="Proteomes" id="UP000093712">
    <property type="component" value="Unassembled WGS sequence"/>
</dbReference>
<dbReference type="InterPro" id="IPR054612">
    <property type="entry name" value="Phage_capsid-like_C"/>
</dbReference>
<evidence type="ECO:0000313" key="3">
    <source>
        <dbReference type="EMBL" id="OBK82138.1"/>
    </source>
</evidence>
<comment type="subcellular location">
    <subcellularLocation>
        <location evidence="1">Virion</location>
    </subcellularLocation>
</comment>
<dbReference type="AlphaFoldDB" id="A0AA91IWH4"/>
<evidence type="ECO:0000313" key="4">
    <source>
        <dbReference type="Proteomes" id="UP000093712"/>
    </source>
</evidence>
<dbReference type="Gene3D" id="3.30.2400.10">
    <property type="entry name" value="Major capsid protein gp5"/>
    <property type="match status" value="1"/>
</dbReference>
<dbReference type="RefSeq" id="WP_065041840.1">
    <property type="nucleotide sequence ID" value="NZ_LZME01000131.1"/>
</dbReference>
<gene>
    <name evidence="3" type="ORF">A5649_09795</name>
</gene>
<proteinExistence type="predicted"/>
<dbReference type="EMBL" id="LZME01000131">
    <property type="protein sequence ID" value="OBK82138.1"/>
    <property type="molecule type" value="Genomic_DNA"/>
</dbReference>
<organism evidence="3 4">
    <name type="scientific">Mycolicibacter heraklionensis</name>
    <dbReference type="NCBI Taxonomy" id="512402"/>
    <lineage>
        <taxon>Bacteria</taxon>
        <taxon>Bacillati</taxon>
        <taxon>Actinomycetota</taxon>
        <taxon>Actinomycetes</taxon>
        <taxon>Mycobacteriales</taxon>
        <taxon>Mycobacteriaceae</taxon>
        <taxon>Mycolicibacter</taxon>
    </lineage>
</organism>
<name>A0AA91IWH4_9MYCO</name>
<dbReference type="Gene3D" id="3.30.2320.10">
    <property type="entry name" value="hypothetical protein PF0899 domain"/>
    <property type="match status" value="1"/>
</dbReference>
<feature type="domain" description="Phage capsid-like C-terminal" evidence="2">
    <location>
        <begin position="190"/>
        <end position="460"/>
    </location>
</feature>
<dbReference type="NCBIfam" id="TIGR01554">
    <property type="entry name" value="major_cap_HK97"/>
    <property type="match status" value="1"/>
</dbReference>
<evidence type="ECO:0000256" key="1">
    <source>
        <dbReference type="ARBA" id="ARBA00004328"/>
    </source>
</evidence>
<accession>A0AA91IWH4</accession>
<dbReference type="SUPFAM" id="SSF56563">
    <property type="entry name" value="Major capsid protein gp5"/>
    <property type="match status" value="1"/>
</dbReference>
<dbReference type="Pfam" id="PF05065">
    <property type="entry name" value="Phage_capsid"/>
    <property type="match status" value="1"/>
</dbReference>
<reference evidence="3 4" key="1">
    <citation type="submission" date="2016-06" db="EMBL/GenBank/DDBJ databases">
        <authorList>
            <person name="Sutton G."/>
            <person name="Brinkac L."/>
            <person name="Sanka R."/>
            <person name="Adams M."/>
            <person name="Lau E."/>
            <person name="Garcia-Basteiro A."/>
            <person name="Lopez-Varela E."/>
            <person name="Palencia S."/>
        </authorList>
    </citation>
    <scope>NUCLEOTIDE SEQUENCE [LARGE SCALE GENOMIC DNA]</scope>
    <source>
        <strain evidence="3 4">1211594.5</strain>
    </source>
</reference>
<evidence type="ECO:0000259" key="2">
    <source>
        <dbReference type="Pfam" id="PF05065"/>
    </source>
</evidence>
<dbReference type="InterPro" id="IPR024455">
    <property type="entry name" value="Phage_capsid"/>
</dbReference>